<proteinExistence type="predicted"/>
<dbReference type="EMBL" id="CP114064">
    <property type="protein sequence ID" value="WAT25562.1"/>
    <property type="molecule type" value="Genomic_DNA"/>
</dbReference>
<organism evidence="3 4">
    <name type="scientific">Aerococcus urinaeequi</name>
    <dbReference type="NCBI Taxonomy" id="51665"/>
    <lineage>
        <taxon>Bacteria</taxon>
        <taxon>Bacillati</taxon>
        <taxon>Bacillota</taxon>
        <taxon>Bacilli</taxon>
        <taxon>Lactobacillales</taxon>
        <taxon>Aerococcaceae</taxon>
        <taxon>Aerococcus</taxon>
    </lineage>
</organism>
<dbReference type="RefSeq" id="WP_111857742.1">
    <property type="nucleotide sequence ID" value="NZ_CP114064.1"/>
</dbReference>
<keyword evidence="3" id="KW-0614">Plasmid</keyword>
<dbReference type="GO" id="GO:0016787">
    <property type="term" value="F:hydrolase activity"/>
    <property type="evidence" value="ECO:0007669"/>
    <property type="project" value="UniProtKB-KW"/>
</dbReference>
<dbReference type="GO" id="GO:0004519">
    <property type="term" value="F:endonuclease activity"/>
    <property type="evidence" value="ECO:0007669"/>
    <property type="project" value="UniProtKB-KW"/>
</dbReference>
<geneLocation type="plasmid" evidence="3 4">
    <name>unnamed</name>
</geneLocation>
<dbReference type="Gene3D" id="3.40.1560.10">
    <property type="entry name" value="type ii restriction endonuclease, domain 2"/>
    <property type="match status" value="1"/>
</dbReference>
<dbReference type="REBASE" id="678080">
    <property type="entry name" value="AurHN1ORF10185P"/>
</dbReference>
<gene>
    <name evidence="3" type="ORF">OZ415_10180</name>
</gene>
<dbReference type="Proteomes" id="UP001164714">
    <property type="component" value="Plasmid unnamed"/>
</dbReference>
<evidence type="ECO:0000256" key="1">
    <source>
        <dbReference type="ARBA" id="ARBA00022801"/>
    </source>
</evidence>
<feature type="domain" description="Type II restriction endonuclease EcoO109IR" evidence="2">
    <location>
        <begin position="30"/>
        <end position="217"/>
    </location>
</feature>
<reference evidence="3" key="1">
    <citation type="submission" date="2022-12" db="EMBL/GenBank/DDBJ databases">
        <title>Whole genome sequence analysis of a duck derived balloon bacteium Aerococcus urinaeequi henan2020.</title>
        <authorList>
            <person name="Zhang H."/>
            <person name="Qiao H.X."/>
            <person name="Bian C.Z."/>
            <person name="Shu J.C."/>
        </authorList>
    </citation>
    <scope>NUCLEOTIDE SEQUENCE</scope>
    <source>
        <strain evidence="3">2020-HN-1</strain>
        <plasmid evidence="3">unnamed</plasmid>
    </source>
</reference>
<accession>A0AA47GAW3</accession>
<name>A0AA47GAW3_9LACT</name>
<keyword evidence="1" id="KW-0378">Hydrolase</keyword>
<keyword evidence="3" id="KW-0255">Endonuclease</keyword>
<evidence type="ECO:0000313" key="3">
    <source>
        <dbReference type="EMBL" id="WAT25562.1"/>
    </source>
</evidence>
<dbReference type="InterPro" id="IPR011335">
    <property type="entry name" value="Restrct_endonuc-II-like"/>
</dbReference>
<keyword evidence="3" id="KW-0540">Nuclease</keyword>
<protein>
    <submittedName>
        <fullName evidence="3">PmeII family type II restriction endonuclease</fullName>
    </submittedName>
</protein>
<sequence>MSTEELNKQPDGVIVNNQLITTDEIIERTKVFFRDRIAANHLRNTEKLNDIDKFKINPFLMKYLANFFTGSMDNESLARVLVYPRVLGTSINTTFGTQMQYFVNEVLGSQGSLSSGIDIEFVDRIDGMKKYCQIKAGPETINKDDVKTIKDHFKGLINLGRTNGIAISPVNCVVGLFYGSEDQLSGHYKAINEDYPVFAAQEFWHRLTGVENFYDIISDAVSEVGDEFDGREVMESIIQNLANQIGEEEGF</sequence>
<dbReference type="AlphaFoldDB" id="A0AA47GAW3"/>
<evidence type="ECO:0000313" key="4">
    <source>
        <dbReference type="Proteomes" id="UP001164714"/>
    </source>
</evidence>
<dbReference type="SUPFAM" id="SSF52980">
    <property type="entry name" value="Restriction endonuclease-like"/>
    <property type="match status" value="1"/>
</dbReference>
<dbReference type="InterPro" id="IPR032793">
    <property type="entry name" value="RE_EcoO109IR"/>
</dbReference>
<evidence type="ECO:0000259" key="2">
    <source>
        <dbReference type="Pfam" id="PF14511"/>
    </source>
</evidence>
<dbReference type="CDD" id="cd22346">
    <property type="entry name" value="PDDEXK_nuclease"/>
    <property type="match status" value="1"/>
</dbReference>
<dbReference type="InterPro" id="IPR012297">
    <property type="entry name" value="EcoO109IR_cat_dom_sf"/>
</dbReference>
<dbReference type="Pfam" id="PF14511">
    <property type="entry name" value="RE_EcoO109I"/>
    <property type="match status" value="1"/>
</dbReference>